<keyword evidence="3" id="KW-1185">Reference proteome</keyword>
<evidence type="ECO:0000313" key="2">
    <source>
        <dbReference type="EMBL" id="MBB2890533.1"/>
    </source>
</evidence>
<dbReference type="InterPro" id="IPR029068">
    <property type="entry name" value="Glyas_Bleomycin-R_OHBP_Dase"/>
</dbReference>
<organism evidence="2 3">
    <name type="scientific">Flexivirga oryzae</name>
    <dbReference type="NCBI Taxonomy" id="1794944"/>
    <lineage>
        <taxon>Bacteria</taxon>
        <taxon>Bacillati</taxon>
        <taxon>Actinomycetota</taxon>
        <taxon>Actinomycetes</taxon>
        <taxon>Micrococcales</taxon>
        <taxon>Dermacoccaceae</taxon>
        <taxon>Flexivirga</taxon>
    </lineage>
</organism>
<sequence length="134" mass="14563">MSNRTLFHSLGFRDVPAAVRFLEAVGFVEAVRYTDPDDDSLLVHAQYNWRDTGGVMFGQIASRNDSERAVESAGHGQCYCVVEQAADVDRIHEAALGAGGRSVRAPQEPPYGGRICAVLDPEGNQWSFGTYADA</sequence>
<gene>
    <name evidence="2" type="ORF">FHU39_000517</name>
</gene>
<dbReference type="Gene3D" id="3.30.720.110">
    <property type="match status" value="1"/>
</dbReference>
<comment type="caution">
    <text evidence="2">The sequence shown here is derived from an EMBL/GenBank/DDBJ whole genome shotgun (WGS) entry which is preliminary data.</text>
</comment>
<dbReference type="PANTHER" id="PTHR34109:SF1">
    <property type="entry name" value="VOC DOMAIN-CONTAINING PROTEIN"/>
    <property type="match status" value="1"/>
</dbReference>
<dbReference type="PANTHER" id="PTHR34109">
    <property type="entry name" value="BNAUNNG04460D PROTEIN-RELATED"/>
    <property type="match status" value="1"/>
</dbReference>
<accession>A0A839N3J7</accession>
<protein>
    <submittedName>
        <fullName evidence="2">Putative glyoxalase superfamily protein PhnB</fullName>
    </submittedName>
</protein>
<name>A0A839N3J7_9MICO</name>
<proteinExistence type="predicted"/>
<dbReference type="Pfam" id="PF00903">
    <property type="entry name" value="Glyoxalase"/>
    <property type="match status" value="1"/>
</dbReference>
<dbReference type="InterPro" id="IPR004360">
    <property type="entry name" value="Glyas_Fos-R_dOase_dom"/>
</dbReference>
<dbReference type="Proteomes" id="UP000559182">
    <property type="component" value="Unassembled WGS sequence"/>
</dbReference>
<evidence type="ECO:0000259" key="1">
    <source>
        <dbReference type="Pfam" id="PF00903"/>
    </source>
</evidence>
<feature type="domain" description="Glyoxalase/fosfomycin resistance/dioxygenase" evidence="1">
    <location>
        <begin position="13"/>
        <end position="128"/>
    </location>
</feature>
<dbReference type="SUPFAM" id="SSF54593">
    <property type="entry name" value="Glyoxalase/Bleomycin resistance protein/Dihydroxybiphenyl dioxygenase"/>
    <property type="match status" value="1"/>
</dbReference>
<evidence type="ECO:0000313" key="3">
    <source>
        <dbReference type="Proteomes" id="UP000559182"/>
    </source>
</evidence>
<dbReference type="Gene3D" id="3.30.720.120">
    <property type="match status" value="1"/>
</dbReference>
<dbReference type="AlphaFoldDB" id="A0A839N3J7"/>
<reference evidence="2 3" key="1">
    <citation type="submission" date="2020-08" db="EMBL/GenBank/DDBJ databases">
        <title>Sequencing the genomes of 1000 actinobacteria strains.</title>
        <authorList>
            <person name="Klenk H.-P."/>
        </authorList>
    </citation>
    <scope>NUCLEOTIDE SEQUENCE [LARGE SCALE GENOMIC DNA]</scope>
    <source>
        <strain evidence="2 3">DSM 105369</strain>
    </source>
</reference>
<dbReference type="RefSeq" id="WP_183318699.1">
    <property type="nucleotide sequence ID" value="NZ_JACHVQ010000001.1"/>
</dbReference>
<dbReference type="EMBL" id="JACHVQ010000001">
    <property type="protein sequence ID" value="MBB2890533.1"/>
    <property type="molecule type" value="Genomic_DNA"/>
</dbReference>